<dbReference type="PIRSF" id="PIRSF500210">
    <property type="entry name" value="FBPtase"/>
    <property type="match status" value="1"/>
</dbReference>
<keyword evidence="6 9" id="KW-0378">Hydrolase</keyword>
<evidence type="ECO:0000313" key="13">
    <source>
        <dbReference type="EMBL" id="AUH63869.1"/>
    </source>
</evidence>
<dbReference type="GO" id="GO:0005829">
    <property type="term" value="C:cytosol"/>
    <property type="evidence" value="ECO:0007669"/>
    <property type="project" value="TreeGrafter"/>
</dbReference>
<dbReference type="GO" id="GO:0006000">
    <property type="term" value="P:fructose metabolic process"/>
    <property type="evidence" value="ECO:0007669"/>
    <property type="project" value="TreeGrafter"/>
</dbReference>
<feature type="binding site" evidence="9">
    <location>
        <position position="102"/>
    </location>
    <ligand>
        <name>Mg(2+)</name>
        <dbReference type="ChEBI" id="CHEBI:18420"/>
        <label>1</label>
    </ligand>
</feature>
<dbReference type="AlphaFoldDB" id="A0A2H5EX43"/>
<comment type="pathway">
    <text evidence="2">Carbohydrate biosynthesis; Calvin cycle.</text>
</comment>
<dbReference type="GO" id="GO:0006094">
    <property type="term" value="P:gluconeogenesis"/>
    <property type="evidence" value="ECO:0007669"/>
    <property type="project" value="UniProtKB-UniRule"/>
</dbReference>
<dbReference type="GO" id="GO:0000287">
    <property type="term" value="F:magnesium ion binding"/>
    <property type="evidence" value="ECO:0007669"/>
    <property type="project" value="UniProtKB-UniRule"/>
</dbReference>
<comment type="caution">
    <text evidence="9">Lacks conserved residue(s) required for the propagation of feature annotation.</text>
</comment>
<feature type="binding site" evidence="9">
    <location>
        <position position="266"/>
    </location>
    <ligand>
        <name>Mg(2+)</name>
        <dbReference type="ChEBI" id="CHEBI:18420"/>
        <label>2</label>
    </ligand>
</feature>
<dbReference type="InterPro" id="IPR028343">
    <property type="entry name" value="FBPtase"/>
</dbReference>
<evidence type="ECO:0000259" key="11">
    <source>
        <dbReference type="Pfam" id="PF00316"/>
    </source>
</evidence>
<comment type="subcellular location">
    <subcellularLocation>
        <location evidence="9">Cytoplasm</location>
    </subcellularLocation>
</comment>
<proteinExistence type="inferred from homology"/>
<evidence type="ECO:0000256" key="1">
    <source>
        <dbReference type="ARBA" id="ARBA00001273"/>
    </source>
</evidence>
<evidence type="ECO:0000256" key="4">
    <source>
        <dbReference type="ARBA" id="ARBA00022490"/>
    </source>
</evidence>
<evidence type="ECO:0000259" key="12">
    <source>
        <dbReference type="Pfam" id="PF18913"/>
    </source>
</evidence>
<dbReference type="CDD" id="cd00354">
    <property type="entry name" value="FBPase"/>
    <property type="match status" value="1"/>
</dbReference>
<evidence type="ECO:0000256" key="3">
    <source>
        <dbReference type="ARBA" id="ARBA00010941"/>
    </source>
</evidence>
<comment type="subunit">
    <text evidence="9">Homotetramer.</text>
</comment>
<comment type="similarity">
    <text evidence="3 9 10">Belongs to the FBPase class 1 family.</text>
</comment>
<dbReference type="InterPro" id="IPR020548">
    <property type="entry name" value="Fructose_bisphosphatase_AS"/>
</dbReference>
<gene>
    <name evidence="9" type="primary">fbp</name>
    <name evidence="13" type="ORF">CX676_06595</name>
</gene>
<dbReference type="Gene3D" id="3.30.540.10">
    <property type="entry name" value="Fructose-1,6-Bisphosphatase, subunit A, domain 1"/>
    <property type="match status" value="1"/>
</dbReference>
<evidence type="ECO:0000256" key="7">
    <source>
        <dbReference type="ARBA" id="ARBA00022842"/>
    </source>
</evidence>
<dbReference type="PRINTS" id="PR00115">
    <property type="entry name" value="F16BPHPHTASE"/>
</dbReference>
<reference evidence="13 14" key="1">
    <citation type="journal article" date="2013" name="Antonie Van Leeuwenhoek">
        <title>Paracoccus zhejiangensis sp. nov., isolated from activated sludge in wastewater-treatment system.</title>
        <authorList>
            <person name="Wu Z.G."/>
            <person name="Zhang D.F."/>
            <person name="Liu Y.L."/>
            <person name="Wang F."/>
            <person name="Jiang X."/>
            <person name="Li C."/>
            <person name="Li S.P."/>
            <person name="Hong Q."/>
            <person name="Li W.J."/>
        </authorList>
    </citation>
    <scope>NUCLEOTIDE SEQUENCE [LARGE SCALE GENOMIC DNA]</scope>
    <source>
        <strain evidence="13 14">J6</strain>
    </source>
</reference>
<accession>A0A2H5EX43</accession>
<dbReference type="GO" id="GO:0042132">
    <property type="term" value="F:fructose 1,6-bisphosphate 1-phosphatase activity"/>
    <property type="evidence" value="ECO:0007669"/>
    <property type="project" value="UniProtKB-UniRule"/>
</dbReference>
<feature type="binding site" evidence="9">
    <location>
        <begin position="246"/>
        <end position="248"/>
    </location>
    <ligand>
        <name>substrate</name>
    </ligand>
</feature>
<dbReference type="PANTHER" id="PTHR11556:SF35">
    <property type="entry name" value="SEDOHEPTULOSE-1,7-BISPHOSPHATASE, CHLOROPLASTIC"/>
    <property type="match status" value="1"/>
</dbReference>
<evidence type="ECO:0000256" key="9">
    <source>
        <dbReference type="HAMAP-Rule" id="MF_01855"/>
    </source>
</evidence>
<name>A0A2H5EX43_9RHOB</name>
<dbReference type="HAMAP" id="MF_01855">
    <property type="entry name" value="FBPase_class1"/>
    <property type="match status" value="1"/>
</dbReference>
<organism evidence="13 14">
    <name type="scientific">Paracoccus zhejiangensis</name>
    <dbReference type="NCBI Taxonomy" id="1077935"/>
    <lineage>
        <taxon>Bacteria</taxon>
        <taxon>Pseudomonadati</taxon>
        <taxon>Pseudomonadota</taxon>
        <taxon>Alphaproteobacteria</taxon>
        <taxon>Rhodobacterales</taxon>
        <taxon>Paracoccaceae</taxon>
        <taxon>Paracoccus</taxon>
    </lineage>
</organism>
<dbReference type="InterPro" id="IPR000146">
    <property type="entry name" value="FBPase_class-1"/>
</dbReference>
<dbReference type="SUPFAM" id="SSF56655">
    <property type="entry name" value="Carbohydrate phosphatase"/>
    <property type="match status" value="1"/>
</dbReference>
<feature type="binding site" evidence="9">
    <location>
        <position position="102"/>
    </location>
    <ligand>
        <name>Mg(2+)</name>
        <dbReference type="ChEBI" id="CHEBI:18420"/>
        <label>2</label>
    </ligand>
</feature>
<dbReference type="GO" id="GO:0030388">
    <property type="term" value="P:fructose 1,6-bisphosphate metabolic process"/>
    <property type="evidence" value="ECO:0007669"/>
    <property type="project" value="TreeGrafter"/>
</dbReference>
<dbReference type="Pfam" id="PF00316">
    <property type="entry name" value="FBPase"/>
    <property type="match status" value="1"/>
</dbReference>
<dbReference type="Pfam" id="PF18913">
    <property type="entry name" value="FBPase_C"/>
    <property type="match status" value="1"/>
</dbReference>
<feature type="domain" description="Fructose-1-6-bisphosphatase class I N-terminal" evidence="11">
    <location>
        <begin position="14"/>
        <end position="175"/>
    </location>
</feature>
<comment type="catalytic activity">
    <reaction evidence="1 9">
        <text>beta-D-fructose 1,6-bisphosphate + H2O = beta-D-fructose 6-phosphate + phosphate</text>
        <dbReference type="Rhea" id="RHEA:11064"/>
        <dbReference type="ChEBI" id="CHEBI:15377"/>
        <dbReference type="ChEBI" id="CHEBI:32966"/>
        <dbReference type="ChEBI" id="CHEBI:43474"/>
        <dbReference type="ChEBI" id="CHEBI:57634"/>
        <dbReference type="EC" id="3.1.3.11"/>
    </reaction>
</comment>
<evidence type="ECO:0000313" key="14">
    <source>
        <dbReference type="Proteomes" id="UP000234530"/>
    </source>
</evidence>
<feature type="binding site" evidence="9">
    <location>
        <position position="105"/>
    </location>
    <ligand>
        <name>Mg(2+)</name>
        <dbReference type="ChEBI" id="CHEBI:18420"/>
        <label>2</label>
    </ligand>
</feature>
<feature type="binding site" evidence="9">
    <location>
        <position position="194"/>
    </location>
    <ligand>
        <name>substrate</name>
    </ligand>
</feature>
<dbReference type="PROSITE" id="PS00124">
    <property type="entry name" value="FBPASE"/>
    <property type="match status" value="1"/>
</dbReference>
<dbReference type="PIRSF" id="PIRSF000904">
    <property type="entry name" value="FBPtase_SBPase"/>
    <property type="match status" value="1"/>
</dbReference>
<dbReference type="EMBL" id="CP025430">
    <property type="protein sequence ID" value="AUH63869.1"/>
    <property type="molecule type" value="Genomic_DNA"/>
</dbReference>
<dbReference type="InterPro" id="IPR033391">
    <property type="entry name" value="FBPase_N"/>
</dbReference>
<dbReference type="GO" id="GO:0005986">
    <property type="term" value="P:sucrose biosynthetic process"/>
    <property type="evidence" value="ECO:0007669"/>
    <property type="project" value="TreeGrafter"/>
</dbReference>
<evidence type="ECO:0000256" key="2">
    <source>
        <dbReference type="ARBA" id="ARBA00005215"/>
    </source>
</evidence>
<evidence type="ECO:0000256" key="10">
    <source>
        <dbReference type="RuleBase" id="RU000508"/>
    </source>
</evidence>
<feature type="binding site" evidence="9">
    <location>
        <position position="104"/>
    </location>
    <ligand>
        <name>Mg(2+)</name>
        <dbReference type="ChEBI" id="CHEBI:18420"/>
        <label>1</label>
    </ligand>
</feature>
<keyword evidence="8 9" id="KW-0119">Carbohydrate metabolism</keyword>
<dbReference type="Gene3D" id="3.40.190.80">
    <property type="match status" value="1"/>
</dbReference>
<evidence type="ECO:0000256" key="5">
    <source>
        <dbReference type="ARBA" id="ARBA00022723"/>
    </source>
</evidence>
<feature type="domain" description="Fructose-1-6-bisphosphatase class 1 C-terminal" evidence="12">
    <location>
        <begin position="187"/>
        <end position="316"/>
    </location>
</feature>
<dbReference type="OrthoDB" id="9806756at2"/>
<comment type="cofactor">
    <cofactor evidence="9">
        <name>Mg(2+)</name>
        <dbReference type="ChEBI" id="CHEBI:18420"/>
    </cofactor>
    <text evidence="9">Binds 2 magnesium ions per subunit.</text>
</comment>
<dbReference type="PANTHER" id="PTHR11556">
    <property type="entry name" value="FRUCTOSE-1,6-BISPHOSPHATASE-RELATED"/>
    <property type="match status" value="1"/>
</dbReference>
<evidence type="ECO:0000256" key="8">
    <source>
        <dbReference type="ARBA" id="ARBA00023277"/>
    </source>
</evidence>
<dbReference type="KEGG" id="pzh:CX676_06595"/>
<evidence type="ECO:0000256" key="6">
    <source>
        <dbReference type="ARBA" id="ARBA00022801"/>
    </source>
</evidence>
<dbReference type="RefSeq" id="WP_101751910.1">
    <property type="nucleotide sequence ID" value="NZ_CP025430.1"/>
</dbReference>
<keyword evidence="4 9" id="KW-0963">Cytoplasm</keyword>
<keyword evidence="5 9" id="KW-0479">Metal-binding</keyword>
<protein>
    <recommendedName>
        <fullName evidence="9">Fructose-1,6-bisphosphatase class 1</fullName>
        <shortName evidence="9">FBPase class 1</shortName>
        <ecNumber evidence="9">3.1.3.11</ecNumber>
    </recommendedName>
    <alternativeName>
        <fullName evidence="9">D-fructose-1,6-bisphosphate 1-phosphohydrolase class 1</fullName>
    </alternativeName>
</protein>
<keyword evidence="7 9" id="KW-0460">Magnesium</keyword>
<dbReference type="Proteomes" id="UP000234530">
    <property type="component" value="Chromosome"/>
</dbReference>
<feature type="binding site" evidence="9">
    <location>
        <position position="83"/>
    </location>
    <ligand>
        <name>Mg(2+)</name>
        <dbReference type="ChEBI" id="CHEBI:18420"/>
        <label>1</label>
    </ligand>
</feature>
<keyword evidence="14" id="KW-1185">Reference proteome</keyword>
<dbReference type="GO" id="GO:0006002">
    <property type="term" value="P:fructose 6-phosphate metabolic process"/>
    <property type="evidence" value="ECO:0007669"/>
    <property type="project" value="TreeGrafter"/>
</dbReference>
<sequence length="334" mass="35864">MPRHLDHLPAATPDDLAEVLDRLAGLGITLAARIARNGLSEDLGAADGGVNASGDRQTALDLIADGMAQVALMGSAVRFFASEEQAEVVELDPEGALALVIDPLDGALNIDGNAPLGTIFGIYPAEATGEASLLRPARELLASGYLIYGPQGGMMLRIGQGQTRKYVLDSGTEQFRDLGPLPDMPLEMPEYAINAANYRHWPAPIRSFIDDRLAGNEGPLGHDFNMRWIAALVAETHRILTRGGIYLYPGDSRKGYETGRLRLVYECGPIAHLVEGAGGRASDGVRPILDLVPTSLHQRTPFVFGSANQVARVATHHDLPEDESALFGRRGLFR</sequence>
<dbReference type="EC" id="3.1.3.11" evidence="9"/>
<dbReference type="InterPro" id="IPR044015">
    <property type="entry name" value="FBPase_C_dom"/>
</dbReference>